<keyword evidence="1" id="KW-0812">Transmembrane</keyword>
<accession>A0A2B7Z8T1</accession>
<comment type="caution">
    <text evidence="3">The sequence shown here is derived from an EMBL/GenBank/DDBJ whole genome shotgun (WGS) entry which is preliminary data.</text>
</comment>
<evidence type="ECO:0000256" key="2">
    <source>
        <dbReference type="SAM" id="SignalP"/>
    </source>
</evidence>
<evidence type="ECO:0000313" key="4">
    <source>
        <dbReference type="Proteomes" id="UP000226031"/>
    </source>
</evidence>
<reference evidence="3 4" key="1">
    <citation type="submission" date="2017-10" db="EMBL/GenBank/DDBJ databases">
        <title>Comparative genomics in systemic dimorphic fungi from Ajellomycetaceae.</title>
        <authorList>
            <person name="Munoz J.F."/>
            <person name="Mcewen J.G."/>
            <person name="Clay O.K."/>
            <person name="Cuomo C.A."/>
        </authorList>
    </citation>
    <scope>NUCLEOTIDE SEQUENCE [LARGE SCALE GENOMIC DNA]</scope>
    <source>
        <strain evidence="3 4">UAMH4076</strain>
    </source>
</reference>
<evidence type="ECO:0000256" key="1">
    <source>
        <dbReference type="SAM" id="Phobius"/>
    </source>
</evidence>
<name>A0A2B7Z8T1_9EURO</name>
<feature type="chain" id="PRO_5012789981" evidence="2">
    <location>
        <begin position="20"/>
        <end position="283"/>
    </location>
</feature>
<keyword evidence="1" id="KW-1133">Transmembrane helix</keyword>
<keyword evidence="1" id="KW-0472">Membrane</keyword>
<evidence type="ECO:0000313" key="3">
    <source>
        <dbReference type="EMBL" id="PGH30336.1"/>
    </source>
</evidence>
<dbReference type="STRING" id="73230.A0A2B7Z8T1"/>
<gene>
    <name evidence="3" type="ORF">GX50_06894</name>
</gene>
<proteinExistence type="predicted"/>
<keyword evidence="4" id="KW-1185">Reference proteome</keyword>
<feature type="transmembrane region" description="Helical" evidence="1">
    <location>
        <begin position="260"/>
        <end position="282"/>
    </location>
</feature>
<feature type="signal peptide" evidence="2">
    <location>
        <begin position="1"/>
        <end position="19"/>
    </location>
</feature>
<protein>
    <submittedName>
        <fullName evidence="3">Uncharacterized protein</fullName>
    </submittedName>
</protein>
<dbReference type="Proteomes" id="UP000226031">
    <property type="component" value="Unassembled WGS sequence"/>
</dbReference>
<organism evidence="3 4">
    <name type="scientific">[Emmonsia] crescens</name>
    <dbReference type="NCBI Taxonomy" id="73230"/>
    <lineage>
        <taxon>Eukaryota</taxon>
        <taxon>Fungi</taxon>
        <taxon>Dikarya</taxon>
        <taxon>Ascomycota</taxon>
        <taxon>Pezizomycotina</taxon>
        <taxon>Eurotiomycetes</taxon>
        <taxon>Eurotiomycetidae</taxon>
        <taxon>Onygenales</taxon>
        <taxon>Ajellomycetaceae</taxon>
        <taxon>Emergomyces</taxon>
    </lineage>
</organism>
<dbReference type="AlphaFoldDB" id="A0A2B7Z8T1"/>
<keyword evidence="2" id="KW-0732">Signal</keyword>
<dbReference type="EMBL" id="PDND01000178">
    <property type="protein sequence ID" value="PGH30336.1"/>
    <property type="molecule type" value="Genomic_DNA"/>
</dbReference>
<dbReference type="VEuPathDB" id="FungiDB:EMCG_02562"/>
<sequence length="283" mass="29352">MNISTIALAGLLFISTTAAADAPGANLCFGAAACSDSSPGYNHTIQNPIAKGSITFKGFNLGNTTSNATPANWTWDLSVGNYSSGGDKIQIYEVYSLRIPLEVELSGPNVYHNVCAIALPAKEGAGMNDPGDCSTIFKAEDISEVLAVGATSSFSQNRSPCARLTQSVYEALGYEPGSGGSLSSATLFGRGGNETRIAEIETGLVRAYHAISVEENLPAIDASLMRVQPIYLQAYSALEGFDAEGQARLSCVHVESSGSVRGVVVGMGSVLALVVVTVGLLMV</sequence>